<evidence type="ECO:0000313" key="9">
    <source>
        <dbReference type="Proteomes" id="UP000002009"/>
    </source>
</evidence>
<dbReference type="OrthoDB" id="10673553at2759"/>
<feature type="domain" description="CWH43-like N-terminal" evidence="7">
    <location>
        <begin position="11"/>
        <end position="232"/>
    </location>
</feature>
<accession>C1FJ03</accession>
<protein>
    <recommendedName>
        <fullName evidence="7">CWH43-like N-terminal domain-containing protein</fullName>
    </recommendedName>
</protein>
<feature type="transmembrane region" description="Helical" evidence="6">
    <location>
        <begin position="114"/>
        <end position="134"/>
    </location>
</feature>
<evidence type="ECO:0000256" key="6">
    <source>
        <dbReference type="SAM" id="Phobius"/>
    </source>
</evidence>
<feature type="transmembrane region" description="Helical" evidence="6">
    <location>
        <begin position="61"/>
        <end position="79"/>
    </location>
</feature>
<evidence type="ECO:0000256" key="2">
    <source>
        <dbReference type="ARBA" id="ARBA00022692"/>
    </source>
</evidence>
<gene>
    <name evidence="8" type="ORF">MICPUN_103500</name>
</gene>
<dbReference type="InterPro" id="IPR050911">
    <property type="entry name" value="DRAM/TMEM150_Autophagy_Mod"/>
</dbReference>
<dbReference type="RefSeq" id="XP_002509248.1">
    <property type="nucleotide sequence ID" value="XM_002509202.1"/>
</dbReference>
<feature type="region of interest" description="Disordered" evidence="5">
    <location>
        <begin position="297"/>
        <end position="330"/>
    </location>
</feature>
<comment type="subcellular location">
    <subcellularLocation>
        <location evidence="1">Endomembrane system</location>
        <topology evidence="1">Multi-pass membrane protein</topology>
    </subcellularLocation>
</comment>
<dbReference type="Proteomes" id="UP000002009">
    <property type="component" value="Chromosome 12"/>
</dbReference>
<feature type="compositionally biased region" description="Basic and acidic residues" evidence="5">
    <location>
        <begin position="309"/>
        <end position="323"/>
    </location>
</feature>
<evidence type="ECO:0000313" key="8">
    <source>
        <dbReference type="EMBL" id="ACO70506.1"/>
    </source>
</evidence>
<evidence type="ECO:0000256" key="5">
    <source>
        <dbReference type="SAM" id="MobiDB-lite"/>
    </source>
</evidence>
<organism evidence="8 9">
    <name type="scientific">Micromonas commoda (strain RCC299 / NOUM17 / CCMP2709)</name>
    <name type="common">Picoplanktonic green alga</name>
    <dbReference type="NCBI Taxonomy" id="296587"/>
    <lineage>
        <taxon>Eukaryota</taxon>
        <taxon>Viridiplantae</taxon>
        <taxon>Chlorophyta</taxon>
        <taxon>Mamiellophyceae</taxon>
        <taxon>Mamiellales</taxon>
        <taxon>Mamiellaceae</taxon>
        <taxon>Micromonas</taxon>
    </lineage>
</organism>
<dbReference type="Pfam" id="PF10277">
    <property type="entry name" value="Frag1"/>
    <property type="match status" value="1"/>
</dbReference>
<dbReference type="GeneID" id="8247898"/>
<keyword evidence="3 6" id="KW-1133">Transmembrane helix</keyword>
<evidence type="ECO:0000259" key="7">
    <source>
        <dbReference type="Pfam" id="PF10277"/>
    </source>
</evidence>
<dbReference type="EMBL" id="CP001577">
    <property type="protein sequence ID" value="ACO70506.1"/>
    <property type="molecule type" value="Genomic_DNA"/>
</dbReference>
<dbReference type="InterPro" id="IPR019402">
    <property type="entry name" value="CWH43_N"/>
</dbReference>
<evidence type="ECO:0000256" key="4">
    <source>
        <dbReference type="ARBA" id="ARBA00023136"/>
    </source>
</evidence>
<dbReference type="AlphaFoldDB" id="C1FJ03"/>
<evidence type="ECO:0000256" key="1">
    <source>
        <dbReference type="ARBA" id="ARBA00004127"/>
    </source>
</evidence>
<evidence type="ECO:0000256" key="3">
    <source>
        <dbReference type="ARBA" id="ARBA00022989"/>
    </source>
</evidence>
<dbReference type="PANTHER" id="PTHR21324:SF2">
    <property type="entry name" value="EG:22E5.9 PROTEIN"/>
    <property type="match status" value="1"/>
</dbReference>
<reference evidence="8 9" key="1">
    <citation type="journal article" date="2009" name="Science">
        <title>Green evolution and dynamic adaptations revealed by genomes of the marine picoeukaryotes Micromonas.</title>
        <authorList>
            <person name="Worden A.Z."/>
            <person name="Lee J.H."/>
            <person name="Mock T."/>
            <person name="Rouze P."/>
            <person name="Simmons M.P."/>
            <person name="Aerts A.L."/>
            <person name="Allen A.E."/>
            <person name="Cuvelier M.L."/>
            <person name="Derelle E."/>
            <person name="Everett M.V."/>
            <person name="Foulon E."/>
            <person name="Grimwood J."/>
            <person name="Gundlach H."/>
            <person name="Henrissat B."/>
            <person name="Napoli C."/>
            <person name="McDonald S.M."/>
            <person name="Parker M.S."/>
            <person name="Rombauts S."/>
            <person name="Salamov A."/>
            <person name="Von Dassow P."/>
            <person name="Badger J.H."/>
            <person name="Coutinho P.M."/>
            <person name="Demir E."/>
            <person name="Dubchak I."/>
            <person name="Gentemann C."/>
            <person name="Eikrem W."/>
            <person name="Gready J.E."/>
            <person name="John U."/>
            <person name="Lanier W."/>
            <person name="Lindquist E.A."/>
            <person name="Lucas S."/>
            <person name="Mayer K.F."/>
            <person name="Moreau H."/>
            <person name="Not F."/>
            <person name="Otillar R."/>
            <person name="Panaud O."/>
            <person name="Pangilinan J."/>
            <person name="Paulsen I."/>
            <person name="Piegu B."/>
            <person name="Poliakov A."/>
            <person name="Robbens S."/>
            <person name="Schmutz J."/>
            <person name="Toulza E."/>
            <person name="Wyss T."/>
            <person name="Zelensky A."/>
            <person name="Zhou K."/>
            <person name="Armbrust E.V."/>
            <person name="Bhattacharya D."/>
            <person name="Goodenough U.W."/>
            <person name="Van de Peer Y."/>
            <person name="Grigoriev I.V."/>
        </authorList>
    </citation>
    <scope>NUCLEOTIDE SEQUENCE [LARGE SCALE GENOMIC DNA]</scope>
    <source>
        <strain evidence="9">RCC299 / NOUM17</strain>
    </source>
</reference>
<dbReference type="KEGG" id="mis:MICPUN_103500"/>
<keyword evidence="2 6" id="KW-0812">Transmembrane</keyword>
<feature type="transmembrane region" description="Helical" evidence="6">
    <location>
        <begin position="146"/>
        <end position="167"/>
    </location>
</feature>
<dbReference type="InParanoid" id="C1FJ03"/>
<dbReference type="OMA" id="LHEPFMR"/>
<keyword evidence="9" id="KW-1185">Reference proteome</keyword>
<name>C1FJ03_MICCC</name>
<dbReference type="PANTHER" id="PTHR21324">
    <property type="entry name" value="FASTING-INDUCIBLE INTEGRAL MEMBRANE PROTEIN TM6P1-RELATED"/>
    <property type="match status" value="1"/>
</dbReference>
<dbReference type="GO" id="GO:0012505">
    <property type="term" value="C:endomembrane system"/>
    <property type="evidence" value="ECO:0007669"/>
    <property type="project" value="UniProtKB-SubCell"/>
</dbReference>
<proteinExistence type="predicted"/>
<sequence>MVGQRRIDAWWIALAFVALIGSSMCAALAIASSSLTPDSERLRSPRQYLSAALTTEPARSVGGLLLSTGAFAFLLAALARKLELDLRRVQLPRKEAPIGVAPTVCDDWIKTENLALCLHAVASVGALGASAVSFETHPRAHRASLAVFFVGGSMSAALHAIVDHGLGNTCSERVRRARAVFAGVALIFSSAFIVETPTFGSVASAQLAFEFAQLACVAALCAHYATWVRSFRSFTVVASAEDVRTGMSRDSSWAWGLRDDGAFNGGGESDDDDGEYSVAELGEAGNRSSGASLVSKISDMLGGSGRSSPKRERGDSQRGRVDPFTHTGANVVAPYSPARVSGLRSSPMTPGVPRVDSSDRIYRQLHEPFMRAHMEHQEQRQSNLGKKLPTFVP</sequence>
<feature type="transmembrane region" description="Helical" evidence="6">
    <location>
        <begin position="179"/>
        <end position="199"/>
    </location>
</feature>
<keyword evidence="4 6" id="KW-0472">Membrane</keyword>